<feature type="transmembrane region" description="Helical" evidence="1">
    <location>
        <begin position="7"/>
        <end position="29"/>
    </location>
</feature>
<keyword evidence="1" id="KW-0472">Membrane</keyword>
<evidence type="ECO:0000256" key="1">
    <source>
        <dbReference type="SAM" id="Phobius"/>
    </source>
</evidence>
<name>A0A381Q766_9ZZZZ</name>
<dbReference type="EMBL" id="UINC01001180">
    <property type="protein sequence ID" value="SUZ73453.1"/>
    <property type="molecule type" value="Genomic_DNA"/>
</dbReference>
<protein>
    <submittedName>
        <fullName evidence="2">Uncharacterized protein</fullName>
    </submittedName>
</protein>
<proteinExistence type="predicted"/>
<dbReference type="AlphaFoldDB" id="A0A381Q766"/>
<keyword evidence="1" id="KW-1133">Transmembrane helix</keyword>
<keyword evidence="1" id="KW-0812">Transmembrane</keyword>
<reference evidence="2" key="1">
    <citation type="submission" date="2018-05" db="EMBL/GenBank/DDBJ databases">
        <authorList>
            <person name="Lanie J.A."/>
            <person name="Ng W.-L."/>
            <person name="Kazmierczak K.M."/>
            <person name="Andrzejewski T.M."/>
            <person name="Davidsen T.M."/>
            <person name="Wayne K.J."/>
            <person name="Tettelin H."/>
            <person name="Glass J.I."/>
            <person name="Rusch D."/>
            <person name="Podicherti R."/>
            <person name="Tsui H.-C.T."/>
            <person name="Winkler M.E."/>
        </authorList>
    </citation>
    <scope>NUCLEOTIDE SEQUENCE</scope>
</reference>
<accession>A0A381Q766</accession>
<sequence>MVANGKLLLFPDMFALTGLALGLFLSVPWPAG</sequence>
<organism evidence="2">
    <name type="scientific">marine metagenome</name>
    <dbReference type="NCBI Taxonomy" id="408172"/>
    <lineage>
        <taxon>unclassified sequences</taxon>
        <taxon>metagenomes</taxon>
        <taxon>ecological metagenomes</taxon>
    </lineage>
</organism>
<evidence type="ECO:0000313" key="2">
    <source>
        <dbReference type="EMBL" id="SUZ73453.1"/>
    </source>
</evidence>
<gene>
    <name evidence="2" type="ORF">METZ01_LOCUS26307</name>
</gene>